<accession>A0A6J7WX96</accession>
<evidence type="ECO:0000313" key="2">
    <source>
        <dbReference type="EMBL" id="CAB5222699.1"/>
    </source>
</evidence>
<name>A0A6J7WX96_9CAUD</name>
<feature type="region of interest" description="Disordered" evidence="1">
    <location>
        <begin position="179"/>
        <end position="200"/>
    </location>
</feature>
<protein>
    <submittedName>
        <fullName evidence="2">Uncharacterized protein</fullName>
    </submittedName>
</protein>
<dbReference type="EMBL" id="LR798302">
    <property type="protein sequence ID" value="CAB5222699.1"/>
    <property type="molecule type" value="Genomic_DNA"/>
</dbReference>
<reference evidence="2" key="1">
    <citation type="submission" date="2020-05" db="EMBL/GenBank/DDBJ databases">
        <authorList>
            <person name="Chiriac C."/>
            <person name="Salcher M."/>
            <person name="Ghai R."/>
            <person name="Kavagutti S V."/>
        </authorList>
    </citation>
    <scope>NUCLEOTIDE SEQUENCE</scope>
</reference>
<evidence type="ECO:0000256" key="1">
    <source>
        <dbReference type="SAM" id="MobiDB-lite"/>
    </source>
</evidence>
<sequence>MTTQLVRDSMKLMADAGVDIVDIKWFDLTGAFLEHQHANLEPVMTHRPPFDKCFVTWKGKTRSHPSYEVLMLVAGTDPNEGITVSMWKGPSGTRLRPIPAMFYFIEDDNIRYGAVSDDEPINKELAEIMLAQIGAWYSAMNQRIEVYIPFMRNTFTNRRKVQQGKLPTYDWTTVWIEPSKPRQKSKGGTHASPRLHERRGHLRRLKTGKNVWVKSCKVGDASKGAIFHDYAIKENT</sequence>
<proteinExistence type="predicted"/>
<gene>
    <name evidence="2" type="ORF">UFOVP372_25</name>
</gene>
<organism evidence="2">
    <name type="scientific">uncultured Caudovirales phage</name>
    <dbReference type="NCBI Taxonomy" id="2100421"/>
    <lineage>
        <taxon>Viruses</taxon>
        <taxon>Duplodnaviria</taxon>
        <taxon>Heunggongvirae</taxon>
        <taxon>Uroviricota</taxon>
        <taxon>Caudoviricetes</taxon>
        <taxon>Peduoviridae</taxon>
        <taxon>Maltschvirus</taxon>
        <taxon>Maltschvirus maltsch</taxon>
    </lineage>
</organism>